<evidence type="ECO:0000256" key="1">
    <source>
        <dbReference type="SAM" id="MobiDB-lite"/>
    </source>
</evidence>
<name>A0A8C3JUD4_9CHAR</name>
<dbReference type="AlphaFoldDB" id="A0A8C3JUD4"/>
<proteinExistence type="predicted"/>
<protein>
    <submittedName>
        <fullName evidence="2">Uncharacterized protein</fullName>
    </submittedName>
</protein>
<feature type="compositionally biased region" description="Low complexity" evidence="1">
    <location>
        <begin position="60"/>
        <end position="69"/>
    </location>
</feature>
<dbReference type="Proteomes" id="UP000694419">
    <property type="component" value="Unplaced"/>
</dbReference>
<evidence type="ECO:0000313" key="3">
    <source>
        <dbReference type="Proteomes" id="UP000694419"/>
    </source>
</evidence>
<reference evidence="2" key="1">
    <citation type="submission" date="2025-08" db="UniProtKB">
        <authorList>
            <consortium name="Ensembl"/>
        </authorList>
    </citation>
    <scope>IDENTIFICATION</scope>
</reference>
<accession>A0A8C3JUD4</accession>
<feature type="compositionally biased region" description="Low complexity" evidence="1">
    <location>
        <begin position="79"/>
        <end position="89"/>
    </location>
</feature>
<keyword evidence="3" id="KW-1185">Reference proteome</keyword>
<dbReference type="Ensembl" id="ENSCPGT00000013820.1">
    <property type="protein sequence ID" value="ENSCPGP00000012610.1"/>
    <property type="gene ID" value="ENSCPGG00000008958.1"/>
</dbReference>
<evidence type="ECO:0000313" key="2">
    <source>
        <dbReference type="Ensembl" id="ENSCPGP00000012610.1"/>
    </source>
</evidence>
<feature type="region of interest" description="Disordered" evidence="1">
    <location>
        <begin position="1"/>
        <end position="139"/>
    </location>
</feature>
<reference evidence="2" key="2">
    <citation type="submission" date="2025-09" db="UniProtKB">
        <authorList>
            <consortium name="Ensembl"/>
        </authorList>
    </citation>
    <scope>IDENTIFICATION</scope>
</reference>
<organism evidence="2 3">
    <name type="scientific">Calidris pygmaea</name>
    <name type="common">Spoon-billed sandpiper</name>
    <dbReference type="NCBI Taxonomy" id="425635"/>
    <lineage>
        <taxon>Eukaryota</taxon>
        <taxon>Metazoa</taxon>
        <taxon>Chordata</taxon>
        <taxon>Craniata</taxon>
        <taxon>Vertebrata</taxon>
        <taxon>Euteleostomi</taxon>
        <taxon>Archelosauria</taxon>
        <taxon>Archosauria</taxon>
        <taxon>Dinosauria</taxon>
        <taxon>Saurischia</taxon>
        <taxon>Theropoda</taxon>
        <taxon>Coelurosauria</taxon>
        <taxon>Aves</taxon>
        <taxon>Neognathae</taxon>
        <taxon>Neoaves</taxon>
        <taxon>Charadriiformes</taxon>
        <taxon>Scolopacidae</taxon>
        <taxon>Calidris</taxon>
    </lineage>
</organism>
<sequence length="139" mass="14010">MAARGRRGALRTPEPGEPERVSSAGGSHREAGPGWGGAPRGPTTPSAGRNGPDRPRRIPRAAPGLAGRPRALRGGRGGSAAAAGSGAVRWQRPRGPGGAVRRPPVPGTTQGPLPWGRSGGRWPRGRERAVGLGPLAAGP</sequence>